<proteinExistence type="predicted"/>
<sequence>MIDVRPLDRANLERAYGLDSQRLLPWPELNAPFEGAWCVLRPHTTSTAHSHHEYEIFIALAGVATLVVDGVRHLFSAGDIVRLPPGSTHCVANEGDKDFEYYGVWWDPEMSAQFTARHEAGVS</sequence>
<dbReference type="CDD" id="cd06988">
    <property type="entry name" value="cupin_DddK"/>
    <property type="match status" value="1"/>
</dbReference>
<dbReference type="AlphaFoldDB" id="A0A6I8LYP7"/>
<reference evidence="3 4" key="1">
    <citation type="submission" date="2019-09" db="EMBL/GenBank/DDBJ databases">
        <authorList>
            <person name="Leyn A S."/>
        </authorList>
    </citation>
    <scope>NUCLEOTIDE SEQUENCE [LARGE SCALE GENOMIC DNA]</scope>
    <source>
        <strain evidence="3">AA231_1</strain>
    </source>
</reference>
<feature type="domain" description="Cupin type-2" evidence="2">
    <location>
        <begin position="38"/>
        <end position="102"/>
    </location>
</feature>
<dbReference type="InterPro" id="IPR014710">
    <property type="entry name" value="RmlC-like_jellyroll"/>
</dbReference>
<evidence type="ECO:0000313" key="3">
    <source>
        <dbReference type="EMBL" id="VVJ20209.1"/>
    </source>
</evidence>
<dbReference type="Pfam" id="PF07883">
    <property type="entry name" value="Cupin_2"/>
    <property type="match status" value="1"/>
</dbReference>
<dbReference type="GO" id="GO:0046872">
    <property type="term" value="F:metal ion binding"/>
    <property type="evidence" value="ECO:0007669"/>
    <property type="project" value="UniProtKB-KW"/>
</dbReference>
<name>A0A6I8LYP7_9PSEU</name>
<keyword evidence="1" id="KW-0479">Metal-binding</keyword>
<dbReference type="InterPro" id="IPR013096">
    <property type="entry name" value="Cupin_2"/>
</dbReference>
<keyword evidence="4" id="KW-1185">Reference proteome</keyword>
<dbReference type="Proteomes" id="UP000399805">
    <property type="component" value="Unassembled WGS sequence"/>
</dbReference>
<accession>A0A6I8LYP7</accession>
<evidence type="ECO:0000256" key="1">
    <source>
        <dbReference type="ARBA" id="ARBA00022723"/>
    </source>
</evidence>
<dbReference type="Gene3D" id="2.60.120.10">
    <property type="entry name" value="Jelly Rolls"/>
    <property type="match status" value="1"/>
</dbReference>
<dbReference type="PANTHER" id="PTHR35848">
    <property type="entry name" value="OXALATE-BINDING PROTEIN"/>
    <property type="match status" value="1"/>
</dbReference>
<evidence type="ECO:0000259" key="2">
    <source>
        <dbReference type="Pfam" id="PF07883"/>
    </source>
</evidence>
<dbReference type="InterPro" id="IPR051610">
    <property type="entry name" value="GPI/OXD"/>
</dbReference>
<dbReference type="PANTHER" id="PTHR35848:SF6">
    <property type="entry name" value="CUPIN TYPE-2 DOMAIN-CONTAINING PROTEIN"/>
    <property type="match status" value="1"/>
</dbReference>
<protein>
    <submittedName>
        <fullName evidence="3">Gentisate 1</fullName>
    </submittedName>
</protein>
<evidence type="ECO:0000313" key="4">
    <source>
        <dbReference type="Proteomes" id="UP000399805"/>
    </source>
</evidence>
<organism evidence="3 4">
    <name type="scientific">Amycolatopsis camponoti</name>
    <dbReference type="NCBI Taxonomy" id="2606593"/>
    <lineage>
        <taxon>Bacteria</taxon>
        <taxon>Bacillati</taxon>
        <taxon>Actinomycetota</taxon>
        <taxon>Actinomycetes</taxon>
        <taxon>Pseudonocardiales</taxon>
        <taxon>Pseudonocardiaceae</taxon>
        <taxon>Amycolatopsis</taxon>
    </lineage>
</organism>
<dbReference type="InterPro" id="IPR011051">
    <property type="entry name" value="RmlC_Cupin_sf"/>
</dbReference>
<dbReference type="EMBL" id="CABVGP010000002">
    <property type="protein sequence ID" value="VVJ20209.1"/>
    <property type="molecule type" value="Genomic_DNA"/>
</dbReference>
<dbReference type="RefSeq" id="WP_338422510.1">
    <property type="nucleotide sequence ID" value="NZ_CABVGP010000002.1"/>
</dbReference>
<dbReference type="SUPFAM" id="SSF51182">
    <property type="entry name" value="RmlC-like cupins"/>
    <property type="match status" value="1"/>
</dbReference>
<gene>
    <name evidence="3" type="ORF">AA23TX_05230</name>
</gene>